<name>A0A427UVG4_9ENTR</name>
<sequence length="194" mass="21989">MTLTAEQLAQLRAVAERANTPGSLTSYSKATALMEFDALITPDITLALLDELEAAQELIELQRFKIERQAEDLHQAKSLESIHRDKRFEVEREFISYKDNAERNTNRLAKEVCRLEDELAAAEKRIAELEARTVTVKLPAHKYRECVNGLLEEAIAYAGTQQLRERISSRLANFVQPDHPHTRCDASINLTVEG</sequence>
<protein>
    <recommendedName>
        <fullName evidence="3">Ead/Ea22-like family protein</fullName>
    </recommendedName>
</protein>
<proteinExistence type="predicted"/>
<evidence type="ECO:0008006" key="3">
    <source>
        <dbReference type="Google" id="ProtNLM"/>
    </source>
</evidence>
<dbReference type="Proteomes" id="UP000275331">
    <property type="component" value="Unassembled WGS sequence"/>
</dbReference>
<dbReference type="RefSeq" id="WP_125293989.1">
    <property type="nucleotide sequence ID" value="NZ_RHWZ01000008.1"/>
</dbReference>
<evidence type="ECO:0000313" key="2">
    <source>
        <dbReference type="Proteomes" id="UP000275331"/>
    </source>
</evidence>
<reference evidence="1 2" key="1">
    <citation type="submission" date="2018-10" db="EMBL/GenBank/DDBJ databases">
        <title>Transmission dynamics of multidrug resistant bacteria on intensive care unit surfaces.</title>
        <authorList>
            <person name="D'Souza A.W."/>
            <person name="Potter R.F."/>
            <person name="Wallace M."/>
            <person name="Shupe A."/>
            <person name="Patel S."/>
            <person name="Sun S."/>
            <person name="Gul D."/>
            <person name="Kwon J.H."/>
            <person name="Andleeb S."/>
            <person name="Burnham C.-A.D."/>
            <person name="Dantas G."/>
        </authorList>
    </citation>
    <scope>NUCLEOTIDE SEQUENCE [LARGE SCALE GENOMIC DNA]</scope>
    <source>
        <strain evidence="1 2">AS_373</strain>
    </source>
</reference>
<organism evidence="1 2">
    <name type="scientific">Atlantibacter subterraneus</name>
    <dbReference type="NCBI Taxonomy" id="255519"/>
    <lineage>
        <taxon>Bacteria</taxon>
        <taxon>Pseudomonadati</taxon>
        <taxon>Pseudomonadota</taxon>
        <taxon>Gammaproteobacteria</taxon>
        <taxon>Enterobacterales</taxon>
        <taxon>Enterobacteriaceae</taxon>
        <taxon>Atlantibacter</taxon>
    </lineage>
</organism>
<dbReference type="EMBL" id="RHXB01000010">
    <property type="protein sequence ID" value="RSE24440.1"/>
    <property type="molecule type" value="Genomic_DNA"/>
</dbReference>
<dbReference type="OrthoDB" id="2376767at2"/>
<gene>
    <name evidence="1" type="ORF">EGT71_14765</name>
</gene>
<evidence type="ECO:0000313" key="1">
    <source>
        <dbReference type="EMBL" id="RSE24440.1"/>
    </source>
</evidence>
<comment type="caution">
    <text evidence="1">The sequence shown here is derived from an EMBL/GenBank/DDBJ whole genome shotgun (WGS) entry which is preliminary data.</text>
</comment>
<accession>A0A427UVG4</accession>
<dbReference type="AlphaFoldDB" id="A0A427UVG4"/>